<evidence type="ECO:0000256" key="5">
    <source>
        <dbReference type="SAM" id="MobiDB-lite"/>
    </source>
</evidence>
<evidence type="ECO:0000256" key="3">
    <source>
        <dbReference type="ARBA" id="ARBA00023163"/>
    </source>
</evidence>
<proteinExistence type="predicted"/>
<dbReference type="InterPro" id="IPR038491">
    <property type="entry name" value="Velvet_dom_sf"/>
</dbReference>
<keyword evidence="2" id="KW-0805">Transcription regulation</keyword>
<protein>
    <recommendedName>
        <fullName evidence="6">Velvet domain-containing protein</fullName>
    </recommendedName>
</protein>
<evidence type="ECO:0000256" key="2">
    <source>
        <dbReference type="ARBA" id="ARBA00023015"/>
    </source>
</evidence>
<evidence type="ECO:0000256" key="1">
    <source>
        <dbReference type="ARBA" id="ARBA00004123"/>
    </source>
</evidence>
<feature type="region of interest" description="Disordered" evidence="5">
    <location>
        <begin position="116"/>
        <end position="142"/>
    </location>
</feature>
<organism evidence="7 8">
    <name type="scientific">Batrachochytrium salamandrivorans</name>
    <dbReference type="NCBI Taxonomy" id="1357716"/>
    <lineage>
        <taxon>Eukaryota</taxon>
        <taxon>Fungi</taxon>
        <taxon>Fungi incertae sedis</taxon>
        <taxon>Chytridiomycota</taxon>
        <taxon>Chytridiomycota incertae sedis</taxon>
        <taxon>Chytridiomycetes</taxon>
        <taxon>Rhizophydiales</taxon>
        <taxon>Rhizophydiales incertae sedis</taxon>
        <taxon>Batrachochytrium</taxon>
    </lineage>
</organism>
<dbReference type="EMBL" id="JAFCIX010000076">
    <property type="protein sequence ID" value="KAH6599181.1"/>
    <property type="molecule type" value="Genomic_DNA"/>
</dbReference>
<dbReference type="Gene3D" id="2.60.40.3960">
    <property type="entry name" value="Velvet domain"/>
    <property type="match status" value="1"/>
</dbReference>
<keyword evidence="4" id="KW-0539">Nucleus</keyword>
<evidence type="ECO:0000256" key="4">
    <source>
        <dbReference type="ARBA" id="ARBA00023242"/>
    </source>
</evidence>
<reference evidence="7 8" key="1">
    <citation type="submission" date="2021-02" db="EMBL/GenBank/DDBJ databases">
        <title>Variation within the Batrachochytrium salamandrivorans European outbreak.</title>
        <authorList>
            <person name="Kelly M."/>
            <person name="Pasmans F."/>
            <person name="Shea T.P."/>
            <person name="Munoz J.F."/>
            <person name="Carranza S."/>
            <person name="Cuomo C.A."/>
            <person name="Martel A."/>
        </authorList>
    </citation>
    <scope>NUCLEOTIDE SEQUENCE [LARGE SCALE GENOMIC DNA]</scope>
    <source>
        <strain evidence="7 8">AMFP18/2</strain>
    </source>
</reference>
<name>A0ABQ8FJ50_9FUNG</name>
<evidence type="ECO:0000313" key="8">
    <source>
        <dbReference type="Proteomes" id="UP001648503"/>
    </source>
</evidence>
<comment type="subcellular location">
    <subcellularLocation>
        <location evidence="1">Nucleus</location>
    </subcellularLocation>
</comment>
<comment type="caution">
    <text evidence="7">The sequence shown here is derived from an EMBL/GenBank/DDBJ whole genome shotgun (WGS) entry which is preliminary data.</text>
</comment>
<dbReference type="PROSITE" id="PS51821">
    <property type="entry name" value="VELVET"/>
    <property type="match status" value="1"/>
</dbReference>
<evidence type="ECO:0000313" key="7">
    <source>
        <dbReference type="EMBL" id="KAH6599181.1"/>
    </source>
</evidence>
<evidence type="ECO:0000259" key="6">
    <source>
        <dbReference type="PROSITE" id="PS51821"/>
    </source>
</evidence>
<feature type="domain" description="Velvet" evidence="6">
    <location>
        <begin position="42"/>
        <end position="247"/>
    </location>
</feature>
<keyword evidence="3" id="KW-0804">Transcription</keyword>
<dbReference type="Pfam" id="PF11754">
    <property type="entry name" value="Velvet"/>
    <property type="match status" value="1"/>
</dbReference>
<dbReference type="Proteomes" id="UP001648503">
    <property type="component" value="Unassembled WGS sequence"/>
</dbReference>
<dbReference type="PANTHER" id="PTHR33572:SF3">
    <property type="entry name" value="VELVET COMPLEX SUBUNIT B"/>
    <property type="match status" value="1"/>
</dbReference>
<sequence>MTNLYPSPPSTTTTLHSNNNIETTAQKHMPPRLQPSPAPVVPTECNFKLKLQQQPLRGRMCGFSAVNDRRIIDPPLVLQLVTSDATSVLESGLKSTNPTLCHISLWSSDRRTDCGAVLNPRHKGQSSKSQEKSSRKNGHTSYEDNQYCQTIIGTTTALPQVLVDVDGTPGVFFVFHDLSVRVQGSYTLRCQLLELSTKDGQLPVMVTRDVAFTHPLHMFSPKHFPGMGESTELSKCFARQGVPIHIRRDYSEDNLAPNH</sequence>
<dbReference type="InterPro" id="IPR021740">
    <property type="entry name" value="Velvet"/>
</dbReference>
<gene>
    <name evidence="7" type="ORF">BASA50_003209</name>
</gene>
<accession>A0ABQ8FJ50</accession>
<dbReference type="InterPro" id="IPR037525">
    <property type="entry name" value="Velvet_dom"/>
</dbReference>
<keyword evidence="8" id="KW-1185">Reference proteome</keyword>
<dbReference type="PANTHER" id="PTHR33572">
    <property type="entry name" value="SPORE DEVELOPMENT REGULATOR VOSA"/>
    <property type="match status" value="1"/>
</dbReference>